<evidence type="ECO:0000256" key="1">
    <source>
        <dbReference type="SAM" id="MobiDB-lite"/>
    </source>
</evidence>
<name>A0A821MZX9_9BILA</name>
<dbReference type="AlphaFoldDB" id="A0A821MZX9"/>
<evidence type="ECO:0000313" key="2">
    <source>
        <dbReference type="EMBL" id="CAF3447263.1"/>
    </source>
</evidence>
<proteinExistence type="predicted"/>
<feature type="compositionally biased region" description="Polar residues" evidence="1">
    <location>
        <begin position="1"/>
        <end position="17"/>
    </location>
</feature>
<evidence type="ECO:0000313" key="4">
    <source>
        <dbReference type="Proteomes" id="UP000663848"/>
    </source>
</evidence>
<dbReference type="Proteomes" id="UP000663872">
    <property type="component" value="Unassembled WGS sequence"/>
</dbReference>
<dbReference type="EMBL" id="CAJOBR010004292">
    <property type="protein sequence ID" value="CAF4775618.1"/>
    <property type="molecule type" value="Genomic_DNA"/>
</dbReference>
<sequence length="313" mass="36601">MTTTAQSCRNFPSSSLWEKTHEEFSSKQQDTLFADDENHDSPEDNPTIDGQDECESRSDTTLPIEIELKNLSIEKQFQPWETSTNQDYLMIIINNECTVEEVKQIIKGDFSKQGLKWADEEENMRQWYFGLTSIQIHFTHSQSIDIPRLSFCSRIPFWMALKKEKQQPNFNRNQLRGPIRHELQSDCDVSLSYGALIDVDQFFYSPEQSWKNDANSSWSIFMKHKHNDGSFIQWQMDDANRKQNKQLLISNIDHTIIVTLHEDGFDMYICQKCNMNELKTETGMNNNIGCKHCRNASSRGRHHRSRDAPKNCE</sequence>
<organism evidence="3 4">
    <name type="scientific">Rotaria socialis</name>
    <dbReference type="NCBI Taxonomy" id="392032"/>
    <lineage>
        <taxon>Eukaryota</taxon>
        <taxon>Metazoa</taxon>
        <taxon>Spiralia</taxon>
        <taxon>Gnathifera</taxon>
        <taxon>Rotifera</taxon>
        <taxon>Eurotatoria</taxon>
        <taxon>Bdelloidea</taxon>
        <taxon>Philodinida</taxon>
        <taxon>Philodinidae</taxon>
        <taxon>Rotaria</taxon>
    </lineage>
</organism>
<gene>
    <name evidence="2" type="ORF">GRG538_LOCUS13949</name>
    <name evidence="3" type="ORF">QYT958_LOCUS22419</name>
</gene>
<reference evidence="3" key="1">
    <citation type="submission" date="2021-02" db="EMBL/GenBank/DDBJ databases">
        <authorList>
            <person name="Nowell W R."/>
        </authorList>
    </citation>
    <scope>NUCLEOTIDE SEQUENCE</scope>
</reference>
<feature type="region of interest" description="Disordered" evidence="1">
    <location>
        <begin position="1"/>
        <end position="57"/>
    </location>
</feature>
<protein>
    <submittedName>
        <fullName evidence="3">Uncharacterized protein</fullName>
    </submittedName>
</protein>
<comment type="caution">
    <text evidence="3">The sequence shown here is derived from an EMBL/GenBank/DDBJ whole genome shotgun (WGS) entry which is preliminary data.</text>
</comment>
<dbReference type="Proteomes" id="UP000663848">
    <property type="component" value="Unassembled WGS sequence"/>
</dbReference>
<evidence type="ECO:0000313" key="3">
    <source>
        <dbReference type="EMBL" id="CAF4775618.1"/>
    </source>
</evidence>
<dbReference type="EMBL" id="CAJNYT010002094">
    <property type="protein sequence ID" value="CAF3447263.1"/>
    <property type="molecule type" value="Genomic_DNA"/>
</dbReference>
<accession>A0A821MZX9</accession>